<dbReference type="EMBL" id="CACVKT020005464">
    <property type="protein sequence ID" value="CAC5395302.1"/>
    <property type="molecule type" value="Genomic_DNA"/>
</dbReference>
<organism evidence="1 2">
    <name type="scientific">Mytilus coruscus</name>
    <name type="common">Sea mussel</name>
    <dbReference type="NCBI Taxonomy" id="42192"/>
    <lineage>
        <taxon>Eukaryota</taxon>
        <taxon>Metazoa</taxon>
        <taxon>Spiralia</taxon>
        <taxon>Lophotrochozoa</taxon>
        <taxon>Mollusca</taxon>
        <taxon>Bivalvia</taxon>
        <taxon>Autobranchia</taxon>
        <taxon>Pteriomorphia</taxon>
        <taxon>Mytilida</taxon>
        <taxon>Mytiloidea</taxon>
        <taxon>Mytilidae</taxon>
        <taxon>Mytilinae</taxon>
        <taxon>Mytilus</taxon>
    </lineage>
</organism>
<evidence type="ECO:0000313" key="1">
    <source>
        <dbReference type="EMBL" id="CAC5395302.1"/>
    </source>
</evidence>
<dbReference type="Proteomes" id="UP000507470">
    <property type="component" value="Unassembled WGS sequence"/>
</dbReference>
<protein>
    <submittedName>
        <fullName evidence="1">Uncharacterized protein</fullName>
    </submittedName>
</protein>
<name>A0A6J8CJC6_MYTCO</name>
<evidence type="ECO:0000313" key="2">
    <source>
        <dbReference type="Proteomes" id="UP000507470"/>
    </source>
</evidence>
<reference evidence="1 2" key="1">
    <citation type="submission" date="2020-06" db="EMBL/GenBank/DDBJ databases">
        <authorList>
            <person name="Li R."/>
            <person name="Bekaert M."/>
        </authorList>
    </citation>
    <scope>NUCLEOTIDE SEQUENCE [LARGE SCALE GENOMIC DNA]</scope>
    <source>
        <strain evidence="2">wild</strain>
    </source>
</reference>
<proteinExistence type="predicted"/>
<gene>
    <name evidence="1" type="ORF">MCOR_29987</name>
</gene>
<keyword evidence="2" id="KW-1185">Reference proteome</keyword>
<accession>A0A6J8CJC6</accession>
<dbReference type="AlphaFoldDB" id="A0A6J8CJC6"/>
<sequence length="161" mass="18495">MPRLLQNEREQAVGIVRAGMTHADVANHFHVTRITISGLMIRLGKLAQQMIDHVTADPMRRRNAKTARLFCLIEKISQTSVCQHQSLIIQLYRVTKSDPRIRNKRAQKIIEIRYEKGFHLILENLKLMTDIINTVCDPLIETSVIVLEPSDKYQVEPTVKA</sequence>